<feature type="domain" description="ABC3 transporter permease C-terminal" evidence="7">
    <location>
        <begin position="285"/>
        <end position="399"/>
    </location>
</feature>
<evidence type="ECO:0000259" key="8">
    <source>
        <dbReference type="Pfam" id="PF12704"/>
    </source>
</evidence>
<keyword evidence="10" id="KW-1185">Reference proteome</keyword>
<feature type="transmembrane region" description="Helical" evidence="6">
    <location>
        <begin position="21"/>
        <end position="42"/>
    </location>
</feature>
<dbReference type="RefSeq" id="WP_186736472.1">
    <property type="nucleotide sequence ID" value="NZ_VFIA01000005.1"/>
</dbReference>
<keyword evidence="3 6" id="KW-0812">Transmembrane</keyword>
<dbReference type="Proteomes" id="UP000700732">
    <property type="component" value="Unassembled WGS sequence"/>
</dbReference>
<dbReference type="InterPro" id="IPR050250">
    <property type="entry name" value="Macrolide_Exporter_MacB"/>
</dbReference>
<keyword evidence="5 6" id="KW-0472">Membrane</keyword>
<reference evidence="9 10" key="1">
    <citation type="submission" date="2019-06" db="EMBL/GenBank/DDBJ databases">
        <title>Spirosoma utsteinense sp. nov. isolated from Antarctic ice-free soils.</title>
        <authorList>
            <person name="Tahon G."/>
        </authorList>
    </citation>
    <scope>NUCLEOTIDE SEQUENCE [LARGE SCALE GENOMIC DNA]</scope>
    <source>
        <strain evidence="9 10">LMG 31447</strain>
    </source>
</reference>
<dbReference type="InterPro" id="IPR003838">
    <property type="entry name" value="ABC3_permease_C"/>
</dbReference>
<keyword evidence="2" id="KW-1003">Cell membrane</keyword>
<feature type="transmembrane region" description="Helical" evidence="6">
    <location>
        <begin position="326"/>
        <end position="352"/>
    </location>
</feature>
<dbReference type="PANTHER" id="PTHR30572:SF18">
    <property type="entry name" value="ABC-TYPE MACROLIDE FAMILY EXPORT SYSTEM PERMEASE COMPONENT 2"/>
    <property type="match status" value="1"/>
</dbReference>
<comment type="subcellular location">
    <subcellularLocation>
        <location evidence="1">Cell membrane</location>
        <topology evidence="1">Multi-pass membrane protein</topology>
    </subcellularLocation>
</comment>
<feature type="domain" description="MacB-like periplasmic core" evidence="8">
    <location>
        <begin position="20"/>
        <end position="231"/>
    </location>
</feature>
<feature type="transmembrane region" description="Helical" evidence="6">
    <location>
        <begin position="418"/>
        <end position="437"/>
    </location>
</feature>
<feature type="transmembrane region" description="Helical" evidence="6">
    <location>
        <begin position="746"/>
        <end position="771"/>
    </location>
</feature>
<evidence type="ECO:0000256" key="3">
    <source>
        <dbReference type="ARBA" id="ARBA00022692"/>
    </source>
</evidence>
<protein>
    <submittedName>
        <fullName evidence="9">ABC transport system permease protein</fullName>
    </submittedName>
</protein>
<dbReference type="EMBL" id="VFIA01000005">
    <property type="protein sequence ID" value="MBC3790648.1"/>
    <property type="molecule type" value="Genomic_DNA"/>
</dbReference>
<organism evidence="9 10">
    <name type="scientific">Spirosoma utsteinense</name>
    <dbReference type="NCBI Taxonomy" id="2585773"/>
    <lineage>
        <taxon>Bacteria</taxon>
        <taxon>Pseudomonadati</taxon>
        <taxon>Bacteroidota</taxon>
        <taxon>Cytophagia</taxon>
        <taxon>Cytophagales</taxon>
        <taxon>Cytophagaceae</taxon>
        <taxon>Spirosoma</taxon>
    </lineage>
</organism>
<dbReference type="Pfam" id="PF02687">
    <property type="entry name" value="FtsX"/>
    <property type="match status" value="2"/>
</dbReference>
<evidence type="ECO:0000256" key="1">
    <source>
        <dbReference type="ARBA" id="ARBA00004651"/>
    </source>
</evidence>
<accession>A0ABR6W3E3</accession>
<dbReference type="Pfam" id="PF12704">
    <property type="entry name" value="MacB_PCD"/>
    <property type="match status" value="2"/>
</dbReference>
<sequence>MFQNYVKVAWRTLTKNRLYTGINITGLSVSMAACWLITLYVWNELTFDRFHERADSIYRVITRFKMTGSDDGLAVSSTDLGPRLQQTYPEVLKTVRFKAVSVATIRNNNVLTNEGDVYQVDKSVFDVFSYRLLFGSKTALDKPNSAVLTQQMAEKYFGAVDPTGRILHLNGHPYMVTSVLRNLPANTDLRFNILLSWQDGPATAEDVFDTSCFTYVLLNDQTRAGGFRRKLAQFDKAQVAPRIKALGYDIKLEHQLQPLSELHFVEGLFDDTPKGSRLYLAIFSIVAVFILLVACINYMNLYVVQAIKRRKEVGIRKVMGAGKRQLLGQFLGEAFLIMLMSTVLSLGIIIGVRPLFEQLTAIPITMPTWSLVAGGLSVLGVVGLLTGLYPALFLSSAQPVVVLKGQSAGVGRQWTRKSLVILQFTISVILIVSTLIVRQQTGYLRSKDPGFTKDQVLVVNVPPEEAIRKKMQVLKTTLAQNSRIDAVSLGLNPITNEAKASVVREVGGQKTEQMVFSAHVDEAYLDLLHIKLKTGRNFNPALISDQKRAILVNESFVKWMGWRMNQAVGQTIRPSANDSLTIQVIGVVHDYHFASLHNRIEPMMLYYGTNNPLHVLIRLKPSNVELVRSVWESLIPEYPFEGTFLDTSFDKQYQLEAKAETLLSWFSALIILISCLGLFGLVSFTAEQRIKEIGIRKVLGATVGQLVALLARDFMKLVIIGIVIASPIAWYAMHQWLQRFAYRIDIGWWTFLLAGLLAIGIALITISFQAIKAALANPVKSLRTE</sequence>
<feature type="domain" description="MacB-like periplasmic core" evidence="8">
    <location>
        <begin position="426"/>
        <end position="591"/>
    </location>
</feature>
<dbReference type="PROSITE" id="PS51257">
    <property type="entry name" value="PROKAR_LIPOPROTEIN"/>
    <property type="match status" value="1"/>
</dbReference>
<evidence type="ECO:0000259" key="7">
    <source>
        <dbReference type="Pfam" id="PF02687"/>
    </source>
</evidence>
<dbReference type="InterPro" id="IPR025857">
    <property type="entry name" value="MacB_PCD"/>
</dbReference>
<feature type="transmembrane region" description="Helical" evidence="6">
    <location>
        <begin position="372"/>
        <end position="397"/>
    </location>
</feature>
<dbReference type="PANTHER" id="PTHR30572">
    <property type="entry name" value="MEMBRANE COMPONENT OF TRANSPORTER-RELATED"/>
    <property type="match status" value="1"/>
</dbReference>
<feature type="domain" description="ABC3 transporter permease C-terminal" evidence="7">
    <location>
        <begin position="666"/>
        <end position="774"/>
    </location>
</feature>
<evidence type="ECO:0000256" key="5">
    <source>
        <dbReference type="ARBA" id="ARBA00023136"/>
    </source>
</evidence>
<feature type="transmembrane region" description="Helical" evidence="6">
    <location>
        <begin position="278"/>
        <end position="305"/>
    </location>
</feature>
<keyword evidence="4 6" id="KW-1133">Transmembrane helix</keyword>
<feature type="transmembrane region" description="Helical" evidence="6">
    <location>
        <begin position="717"/>
        <end position="734"/>
    </location>
</feature>
<gene>
    <name evidence="9" type="ORF">FH603_1138</name>
</gene>
<evidence type="ECO:0000256" key="4">
    <source>
        <dbReference type="ARBA" id="ARBA00022989"/>
    </source>
</evidence>
<evidence type="ECO:0000313" key="10">
    <source>
        <dbReference type="Proteomes" id="UP000700732"/>
    </source>
</evidence>
<evidence type="ECO:0000313" key="9">
    <source>
        <dbReference type="EMBL" id="MBC3790648.1"/>
    </source>
</evidence>
<feature type="transmembrane region" description="Helical" evidence="6">
    <location>
        <begin position="662"/>
        <end position="682"/>
    </location>
</feature>
<proteinExistence type="predicted"/>
<evidence type="ECO:0000256" key="2">
    <source>
        <dbReference type="ARBA" id="ARBA00022475"/>
    </source>
</evidence>
<name>A0ABR6W3E3_9BACT</name>
<comment type="caution">
    <text evidence="9">The sequence shown here is derived from an EMBL/GenBank/DDBJ whole genome shotgun (WGS) entry which is preliminary data.</text>
</comment>
<evidence type="ECO:0000256" key="6">
    <source>
        <dbReference type="SAM" id="Phobius"/>
    </source>
</evidence>